<proteinExistence type="predicted"/>
<reference evidence="4 5" key="1">
    <citation type="submission" date="2020-05" db="EMBL/GenBank/DDBJ databases">
        <title>Complete genome sequence of Gemmatimonas greenlandica TET16.</title>
        <authorList>
            <person name="Zeng Y."/>
        </authorList>
    </citation>
    <scope>NUCLEOTIDE SEQUENCE [LARGE SCALE GENOMIC DNA]</scope>
    <source>
        <strain evidence="4 5">TET16</strain>
    </source>
</reference>
<dbReference type="PANTHER" id="PTHR44858:SF1">
    <property type="entry name" value="UDP-N-ACETYLGLUCOSAMINE--PEPTIDE N-ACETYLGLUCOSAMINYLTRANSFERASE SPINDLY-RELATED"/>
    <property type="match status" value="1"/>
</dbReference>
<name>A0A6M4IRQ4_9BACT</name>
<dbReference type="GO" id="GO:0046813">
    <property type="term" value="P:receptor-mediated virion attachment to host cell"/>
    <property type="evidence" value="ECO:0007669"/>
    <property type="project" value="TreeGrafter"/>
</dbReference>
<dbReference type="EMBL" id="CP053085">
    <property type="protein sequence ID" value="QJR37443.1"/>
    <property type="molecule type" value="Genomic_DNA"/>
</dbReference>
<dbReference type="InterPro" id="IPR050498">
    <property type="entry name" value="Ycf3"/>
</dbReference>
<accession>A0A6M4IRQ4</accession>
<protein>
    <submittedName>
        <fullName evidence="4">Uncharacterized protein</fullName>
    </submittedName>
</protein>
<evidence type="ECO:0000313" key="4">
    <source>
        <dbReference type="EMBL" id="QJR37443.1"/>
    </source>
</evidence>
<dbReference type="RefSeq" id="WP_171226878.1">
    <property type="nucleotide sequence ID" value="NZ_CP053085.1"/>
</dbReference>
<dbReference type="Gene3D" id="1.25.40.10">
    <property type="entry name" value="Tetratricopeptide repeat domain"/>
    <property type="match status" value="2"/>
</dbReference>
<evidence type="ECO:0000313" key="5">
    <source>
        <dbReference type="Proteomes" id="UP000500938"/>
    </source>
</evidence>
<dbReference type="SUPFAM" id="SSF48452">
    <property type="entry name" value="TPR-like"/>
    <property type="match status" value="1"/>
</dbReference>
<evidence type="ECO:0000256" key="3">
    <source>
        <dbReference type="SAM" id="SignalP"/>
    </source>
</evidence>
<dbReference type="PANTHER" id="PTHR44858">
    <property type="entry name" value="TETRATRICOPEPTIDE REPEAT PROTEIN 6"/>
    <property type="match status" value="1"/>
</dbReference>
<dbReference type="InterPro" id="IPR011990">
    <property type="entry name" value="TPR-like_helical_dom_sf"/>
</dbReference>
<sequence length="246" mass="26144">MSMRKQMAGRGMWAAILVGALVSVAPRAAMTQASPAATAIDRALAASQWREAVRLLDGALAVTPRDATRLQQRGRAHRELEEFPKALADYTQAIAVDRRFAAAYGGRAIVQQRMGNGNAAFADIDSARALGMNDPQLDLVEGIGYMMNDDGAKAWARFDKYVRAVPDAAQGWFLRGRAAGMAGREADAEKDFTAAIDRRMAGPEVFSLRAMARVALGNTSGACADLAEAAKLGDKAAAATVAKNCR</sequence>
<dbReference type="AlphaFoldDB" id="A0A6M4IRQ4"/>
<dbReference type="Pfam" id="PF13432">
    <property type="entry name" value="TPR_16"/>
    <property type="match status" value="1"/>
</dbReference>
<feature type="chain" id="PRO_5026960257" evidence="3">
    <location>
        <begin position="29"/>
        <end position="246"/>
    </location>
</feature>
<evidence type="ECO:0000256" key="1">
    <source>
        <dbReference type="ARBA" id="ARBA00022737"/>
    </source>
</evidence>
<evidence type="ECO:0000256" key="2">
    <source>
        <dbReference type="ARBA" id="ARBA00022803"/>
    </source>
</evidence>
<organism evidence="4 5">
    <name type="scientific">Gemmatimonas groenlandica</name>
    <dbReference type="NCBI Taxonomy" id="2732249"/>
    <lineage>
        <taxon>Bacteria</taxon>
        <taxon>Pseudomonadati</taxon>
        <taxon>Gemmatimonadota</taxon>
        <taxon>Gemmatimonadia</taxon>
        <taxon>Gemmatimonadales</taxon>
        <taxon>Gemmatimonadaceae</taxon>
        <taxon>Gemmatimonas</taxon>
    </lineage>
</organism>
<dbReference type="KEGG" id="ggr:HKW67_18970"/>
<feature type="signal peptide" evidence="3">
    <location>
        <begin position="1"/>
        <end position="28"/>
    </location>
</feature>
<dbReference type="InterPro" id="IPR019734">
    <property type="entry name" value="TPR_rpt"/>
</dbReference>
<dbReference type="GO" id="GO:0009279">
    <property type="term" value="C:cell outer membrane"/>
    <property type="evidence" value="ECO:0007669"/>
    <property type="project" value="TreeGrafter"/>
</dbReference>
<keyword evidence="3" id="KW-0732">Signal</keyword>
<gene>
    <name evidence="4" type="ORF">HKW67_18970</name>
</gene>
<dbReference type="SMART" id="SM00028">
    <property type="entry name" value="TPR"/>
    <property type="match status" value="4"/>
</dbReference>
<keyword evidence="5" id="KW-1185">Reference proteome</keyword>
<keyword evidence="1" id="KW-0677">Repeat</keyword>
<keyword evidence="2" id="KW-0802">TPR repeat</keyword>
<dbReference type="Proteomes" id="UP000500938">
    <property type="component" value="Chromosome"/>
</dbReference>